<keyword evidence="3" id="KW-1185">Reference proteome</keyword>
<reference evidence="2 3" key="1">
    <citation type="submission" date="2020-08" db="EMBL/GenBank/DDBJ databases">
        <title>Genomic Encyclopedia of Type Strains, Phase III (KMG-III): the genomes of soil and plant-associated and newly described type strains.</title>
        <authorList>
            <person name="Whitman W."/>
        </authorList>
    </citation>
    <scope>NUCLEOTIDE SEQUENCE [LARGE SCALE GENOMIC DNA]</scope>
    <source>
        <strain evidence="2 3">CECT 8577</strain>
    </source>
</reference>
<dbReference type="CDD" id="cd07247">
    <property type="entry name" value="SgaA_N_like"/>
    <property type="match status" value="1"/>
</dbReference>
<dbReference type="InterPro" id="IPR029068">
    <property type="entry name" value="Glyas_Bleomycin-R_OHBP_Dase"/>
</dbReference>
<dbReference type="Gene3D" id="3.10.180.10">
    <property type="entry name" value="2,3-Dihydroxybiphenyl 1,2-Dioxygenase, domain 1"/>
    <property type="match status" value="1"/>
</dbReference>
<name>A0A839RWK8_9PSEU</name>
<dbReference type="EMBL" id="JACHWU010000001">
    <property type="protein sequence ID" value="MBB3049796.1"/>
    <property type="molecule type" value="Genomic_DNA"/>
</dbReference>
<gene>
    <name evidence="2" type="ORF">FHS23_000791</name>
</gene>
<dbReference type="PANTHER" id="PTHR33993:SF1">
    <property type="entry name" value="GLYOXALASE FAMILY PROTEIN"/>
    <property type="match status" value="1"/>
</dbReference>
<dbReference type="SUPFAM" id="SSF54593">
    <property type="entry name" value="Glyoxalase/Bleomycin resistance protein/Dihydroxybiphenyl dioxygenase"/>
    <property type="match status" value="1"/>
</dbReference>
<dbReference type="InterPro" id="IPR052164">
    <property type="entry name" value="Anthracycline_SecMetBiosynth"/>
</dbReference>
<dbReference type="AlphaFoldDB" id="A0A839RWK8"/>
<dbReference type="InterPro" id="IPR037523">
    <property type="entry name" value="VOC_core"/>
</dbReference>
<proteinExistence type="predicted"/>
<dbReference type="Proteomes" id="UP000550714">
    <property type="component" value="Unassembled WGS sequence"/>
</dbReference>
<protein>
    <recommendedName>
        <fullName evidence="1">VOC domain-containing protein</fullName>
    </recommendedName>
</protein>
<feature type="domain" description="VOC" evidence="1">
    <location>
        <begin position="11"/>
        <end position="124"/>
    </location>
</feature>
<evidence type="ECO:0000259" key="1">
    <source>
        <dbReference type="PROSITE" id="PS51819"/>
    </source>
</evidence>
<dbReference type="Pfam" id="PF00903">
    <property type="entry name" value="Glyoxalase"/>
    <property type="match status" value="1"/>
</dbReference>
<organism evidence="2 3">
    <name type="scientific">Prauserella isguenensis</name>
    <dbReference type="NCBI Taxonomy" id="1470180"/>
    <lineage>
        <taxon>Bacteria</taxon>
        <taxon>Bacillati</taxon>
        <taxon>Actinomycetota</taxon>
        <taxon>Actinomycetes</taxon>
        <taxon>Pseudonocardiales</taxon>
        <taxon>Pseudonocardiaceae</taxon>
        <taxon>Prauserella</taxon>
    </lineage>
</organism>
<evidence type="ECO:0000313" key="2">
    <source>
        <dbReference type="EMBL" id="MBB3049796.1"/>
    </source>
</evidence>
<evidence type="ECO:0000313" key="3">
    <source>
        <dbReference type="Proteomes" id="UP000550714"/>
    </source>
</evidence>
<sequence length="125" mass="13281">MADFANHTHHALDYVELPVTDFDAVKAFYGGAFGWAFTDYGPGPAYVGIRGSAGDAAEVGGFRKEERVPAGGPLVLLYSTDLDASLQAVRDAGGGITQEPFDFPGGRRFHFRDPAGNELGVWTSA</sequence>
<dbReference type="PANTHER" id="PTHR33993">
    <property type="entry name" value="GLYOXALASE-RELATED"/>
    <property type="match status" value="1"/>
</dbReference>
<dbReference type="RefSeq" id="WP_183647871.1">
    <property type="nucleotide sequence ID" value="NZ_JACHWU010000001.1"/>
</dbReference>
<accession>A0A839RWK8</accession>
<dbReference type="InterPro" id="IPR004360">
    <property type="entry name" value="Glyas_Fos-R_dOase_dom"/>
</dbReference>
<comment type="caution">
    <text evidence="2">The sequence shown here is derived from an EMBL/GenBank/DDBJ whole genome shotgun (WGS) entry which is preliminary data.</text>
</comment>
<dbReference type="PROSITE" id="PS51819">
    <property type="entry name" value="VOC"/>
    <property type="match status" value="1"/>
</dbReference>